<dbReference type="SMART" id="SM01266">
    <property type="entry name" value="Mac"/>
    <property type="match status" value="1"/>
</dbReference>
<name>A0A9N9GV35_9GLOM</name>
<dbReference type="FunFam" id="2.160.10.10:FF:000025">
    <property type="entry name" value="Hexapeptide-repeat containing-acetyltransferase"/>
    <property type="match status" value="1"/>
</dbReference>
<dbReference type="InterPro" id="IPR011004">
    <property type="entry name" value="Trimer_LpxA-like_sf"/>
</dbReference>
<dbReference type="Proteomes" id="UP000789739">
    <property type="component" value="Unassembled WGS sequence"/>
</dbReference>
<dbReference type="OrthoDB" id="25818at2759"/>
<dbReference type="InterPro" id="IPR024688">
    <property type="entry name" value="Mac_dom"/>
</dbReference>
<dbReference type="PROSITE" id="PS00101">
    <property type="entry name" value="HEXAPEP_TRANSFERASES"/>
    <property type="match status" value="1"/>
</dbReference>
<evidence type="ECO:0000256" key="2">
    <source>
        <dbReference type="ARBA" id="ARBA00022679"/>
    </source>
</evidence>
<evidence type="ECO:0000313" key="6">
    <source>
        <dbReference type="Proteomes" id="UP000789739"/>
    </source>
</evidence>
<comment type="caution">
    <text evidence="5">The sequence shown here is derived from an EMBL/GenBank/DDBJ whole genome shotgun (WGS) entry which is preliminary data.</text>
</comment>
<dbReference type="GO" id="GO:0016407">
    <property type="term" value="F:acetyltransferase activity"/>
    <property type="evidence" value="ECO:0007669"/>
    <property type="project" value="InterPro"/>
</dbReference>
<comment type="similarity">
    <text evidence="1">Belongs to the transferase hexapeptide repeat family.</text>
</comment>
<dbReference type="InterPro" id="IPR051159">
    <property type="entry name" value="Hexapeptide_acetyltransf"/>
</dbReference>
<dbReference type="EMBL" id="CAJVPI010002136">
    <property type="protein sequence ID" value="CAG8636623.1"/>
    <property type="molecule type" value="Genomic_DNA"/>
</dbReference>
<protein>
    <submittedName>
        <fullName evidence="5">11488_t:CDS:1</fullName>
    </submittedName>
</protein>
<dbReference type="PANTHER" id="PTHR23416">
    <property type="entry name" value="SIALIC ACID SYNTHASE-RELATED"/>
    <property type="match status" value="1"/>
</dbReference>
<dbReference type="PANTHER" id="PTHR23416:SF23">
    <property type="entry name" value="ACETYLTRANSFERASE C18B11.09C-RELATED"/>
    <property type="match status" value="1"/>
</dbReference>
<dbReference type="InterPro" id="IPR018357">
    <property type="entry name" value="Hexapep_transf_CS"/>
</dbReference>
<accession>A0A9N9GV35</accession>
<dbReference type="Pfam" id="PF00132">
    <property type="entry name" value="Hexapep"/>
    <property type="match status" value="1"/>
</dbReference>
<evidence type="ECO:0000259" key="4">
    <source>
        <dbReference type="SMART" id="SM01266"/>
    </source>
</evidence>
<dbReference type="SUPFAM" id="SSF51161">
    <property type="entry name" value="Trimeric LpxA-like enzymes"/>
    <property type="match status" value="1"/>
</dbReference>
<organism evidence="5 6">
    <name type="scientific">Paraglomus brasilianum</name>
    <dbReference type="NCBI Taxonomy" id="144538"/>
    <lineage>
        <taxon>Eukaryota</taxon>
        <taxon>Fungi</taxon>
        <taxon>Fungi incertae sedis</taxon>
        <taxon>Mucoromycota</taxon>
        <taxon>Glomeromycotina</taxon>
        <taxon>Glomeromycetes</taxon>
        <taxon>Paraglomerales</taxon>
        <taxon>Paraglomeraceae</taxon>
        <taxon>Paraglomus</taxon>
    </lineage>
</organism>
<dbReference type="Gene3D" id="2.160.10.10">
    <property type="entry name" value="Hexapeptide repeat proteins"/>
    <property type="match status" value="1"/>
</dbReference>
<evidence type="ECO:0000313" key="5">
    <source>
        <dbReference type="EMBL" id="CAG8636623.1"/>
    </source>
</evidence>
<dbReference type="CDD" id="cd03357">
    <property type="entry name" value="LbH_MAT_GAT"/>
    <property type="match status" value="1"/>
</dbReference>
<keyword evidence="3" id="KW-0012">Acyltransferase</keyword>
<dbReference type="Pfam" id="PF12464">
    <property type="entry name" value="Mac"/>
    <property type="match status" value="1"/>
</dbReference>
<dbReference type="InterPro" id="IPR001451">
    <property type="entry name" value="Hexapep"/>
</dbReference>
<evidence type="ECO:0000256" key="3">
    <source>
        <dbReference type="ARBA" id="ARBA00023315"/>
    </source>
</evidence>
<feature type="domain" description="Maltose/galactoside acetyltransferase" evidence="4">
    <location>
        <begin position="15"/>
        <end position="72"/>
    </location>
</feature>
<sequence length="209" mass="22972">MSVSKGTDSTKLTEKEKALAGLAYNANTPELIADRRRARVLTYKFNNSDPSRDNYISERQTIIRELFGSIGKDFDIEPPFYCDYGYNIHIGDDFFANFGLTILDCNKVEIGDRVLFAPNVSLYGPTHSVNPADRVSEDFELAYPIKIGNDVWIGGGVIILPGITIGDGATVGAGSVVTKNVEPYTVVAGNPAKFLRYAEKPNQIDQIKN</sequence>
<reference evidence="5" key="1">
    <citation type="submission" date="2021-06" db="EMBL/GenBank/DDBJ databases">
        <authorList>
            <person name="Kallberg Y."/>
            <person name="Tangrot J."/>
            <person name="Rosling A."/>
        </authorList>
    </citation>
    <scope>NUCLEOTIDE SEQUENCE</scope>
    <source>
        <strain evidence="5">BR232B</strain>
    </source>
</reference>
<evidence type="ECO:0000256" key="1">
    <source>
        <dbReference type="ARBA" id="ARBA00007274"/>
    </source>
</evidence>
<dbReference type="AlphaFoldDB" id="A0A9N9GV35"/>
<gene>
    <name evidence="5" type="ORF">PBRASI_LOCUS9543</name>
</gene>
<proteinExistence type="inferred from homology"/>
<keyword evidence="2" id="KW-0808">Transferase</keyword>
<dbReference type="GO" id="GO:0008374">
    <property type="term" value="F:O-acyltransferase activity"/>
    <property type="evidence" value="ECO:0007669"/>
    <property type="project" value="TreeGrafter"/>
</dbReference>
<keyword evidence="6" id="KW-1185">Reference proteome</keyword>